<dbReference type="OrthoDB" id="6283437at2"/>
<dbReference type="InterPro" id="IPR011761">
    <property type="entry name" value="ATP-grasp"/>
</dbReference>
<sequence>MLTNISLVLEACQELNINYEILAPNQNLIRIQHSDQDYYFVNYITPFNSAPIVQIFKDKEYTYQLLNTKIKTPKTVGFLSPFCDSKYREYLKIKKCEEIADEVSKIFFLPLIIKRNRGSAGNNVFLCETHEQIQSAIETVFNVNSKDYDYICLAQEYINIRHEYRAVFFNKKLVLLYEKDKSGAKFMGNLSPLHWEGATAKHIKDSKIVSEIESFVQPVFAEIHVTYGGFDIAIDQNGDYWLIEINSSPNYDIFVRDNDRQIVVTMFKHILETLVVNKTP</sequence>
<reference evidence="3" key="1">
    <citation type="submission" date="2017-10" db="EMBL/GenBank/DDBJ databases">
        <title>Draft genome sequence of the planktic cyanobacteria Tychonema bourrellyi isolated from alpine lentic freshwater.</title>
        <authorList>
            <person name="Tett A."/>
            <person name="Armanini F."/>
            <person name="Asnicar F."/>
            <person name="Boscaini A."/>
            <person name="Pasolli E."/>
            <person name="Zolfo M."/>
            <person name="Donati C."/>
            <person name="Salmaso N."/>
            <person name="Segata N."/>
        </authorList>
    </citation>
    <scope>NUCLEOTIDE SEQUENCE</scope>
    <source>
        <strain evidence="3">FEM_GT703</strain>
    </source>
</reference>
<dbReference type="InterPro" id="IPR013651">
    <property type="entry name" value="ATP-grasp_RimK-type"/>
</dbReference>
<gene>
    <name evidence="3" type="ORF">CP500_022335</name>
</gene>
<dbReference type="GO" id="GO:0018169">
    <property type="term" value="F:ribosomal S6-glutamic acid ligase activity"/>
    <property type="evidence" value="ECO:0007669"/>
    <property type="project" value="TreeGrafter"/>
</dbReference>
<feature type="domain" description="ATP-grasp" evidence="2">
    <location>
        <begin position="77"/>
        <end position="275"/>
    </location>
</feature>
<dbReference type="Gene3D" id="3.30.470.20">
    <property type="entry name" value="ATP-grasp fold, B domain"/>
    <property type="match status" value="1"/>
</dbReference>
<evidence type="ECO:0000313" key="3">
    <source>
        <dbReference type="EMBL" id="PHX53283.1"/>
    </source>
</evidence>
<keyword evidence="3" id="KW-0436">Ligase</keyword>
<dbReference type="Pfam" id="PF08443">
    <property type="entry name" value="RimK"/>
    <property type="match status" value="1"/>
</dbReference>
<dbReference type="RefSeq" id="WP_096831338.1">
    <property type="nucleotide sequence ID" value="NZ_NXIB02000223.1"/>
</dbReference>
<dbReference type="EMBL" id="NXIB02000223">
    <property type="protein sequence ID" value="PHX53283.1"/>
    <property type="molecule type" value="Genomic_DNA"/>
</dbReference>
<evidence type="ECO:0000256" key="1">
    <source>
        <dbReference type="PROSITE-ProRule" id="PRU00409"/>
    </source>
</evidence>
<accession>A0A2G4EUR6</accession>
<dbReference type="GO" id="GO:0046872">
    <property type="term" value="F:metal ion binding"/>
    <property type="evidence" value="ECO:0007669"/>
    <property type="project" value="InterPro"/>
</dbReference>
<dbReference type="PANTHER" id="PTHR21621:SF0">
    <property type="entry name" value="BETA-CITRYLGLUTAMATE SYNTHASE B-RELATED"/>
    <property type="match status" value="1"/>
</dbReference>
<proteinExistence type="predicted"/>
<keyword evidence="1" id="KW-0547">Nucleotide-binding</keyword>
<dbReference type="GO" id="GO:0005524">
    <property type="term" value="F:ATP binding"/>
    <property type="evidence" value="ECO:0007669"/>
    <property type="project" value="UniProtKB-UniRule"/>
</dbReference>
<comment type="caution">
    <text evidence="3">The sequence shown here is derived from an EMBL/GenBank/DDBJ whole genome shotgun (WGS) entry which is preliminary data.</text>
</comment>
<dbReference type="PROSITE" id="PS50975">
    <property type="entry name" value="ATP_GRASP"/>
    <property type="match status" value="1"/>
</dbReference>
<protein>
    <submittedName>
        <fullName evidence="3">Alpha-L-glutamate ligase</fullName>
    </submittedName>
</protein>
<dbReference type="GO" id="GO:0005737">
    <property type="term" value="C:cytoplasm"/>
    <property type="evidence" value="ECO:0007669"/>
    <property type="project" value="TreeGrafter"/>
</dbReference>
<dbReference type="Proteomes" id="UP000226442">
    <property type="component" value="Unassembled WGS sequence"/>
</dbReference>
<keyword evidence="1" id="KW-0067">ATP-binding</keyword>
<dbReference type="SUPFAM" id="SSF56059">
    <property type="entry name" value="Glutathione synthetase ATP-binding domain-like"/>
    <property type="match status" value="1"/>
</dbReference>
<dbReference type="Gene3D" id="3.30.1490.20">
    <property type="entry name" value="ATP-grasp fold, A domain"/>
    <property type="match status" value="1"/>
</dbReference>
<evidence type="ECO:0000313" key="4">
    <source>
        <dbReference type="Proteomes" id="UP000226442"/>
    </source>
</evidence>
<dbReference type="AlphaFoldDB" id="A0A2G4EUR6"/>
<keyword evidence="4" id="KW-1185">Reference proteome</keyword>
<organism evidence="3 4">
    <name type="scientific">Tychonema bourrellyi FEM_GT703</name>
    <dbReference type="NCBI Taxonomy" id="2040638"/>
    <lineage>
        <taxon>Bacteria</taxon>
        <taxon>Bacillati</taxon>
        <taxon>Cyanobacteriota</taxon>
        <taxon>Cyanophyceae</taxon>
        <taxon>Oscillatoriophycideae</taxon>
        <taxon>Oscillatoriales</taxon>
        <taxon>Microcoleaceae</taxon>
        <taxon>Tychonema</taxon>
    </lineage>
</organism>
<name>A0A2G4EUR6_9CYAN</name>
<dbReference type="GO" id="GO:0009432">
    <property type="term" value="P:SOS response"/>
    <property type="evidence" value="ECO:0007669"/>
    <property type="project" value="TreeGrafter"/>
</dbReference>
<evidence type="ECO:0000259" key="2">
    <source>
        <dbReference type="PROSITE" id="PS50975"/>
    </source>
</evidence>
<dbReference type="InterPro" id="IPR013815">
    <property type="entry name" value="ATP_grasp_subdomain_1"/>
</dbReference>
<dbReference type="PANTHER" id="PTHR21621">
    <property type="entry name" value="RIBOSOMAL PROTEIN S6 MODIFICATION PROTEIN"/>
    <property type="match status" value="1"/>
</dbReference>